<dbReference type="GO" id="GO:0005737">
    <property type="term" value="C:cytoplasm"/>
    <property type="evidence" value="ECO:0007669"/>
    <property type="project" value="TreeGrafter"/>
</dbReference>
<dbReference type="InterPro" id="IPR050167">
    <property type="entry name" value="Ser_Thr_protein_kinase"/>
</dbReference>
<dbReference type="GO" id="GO:0007165">
    <property type="term" value="P:signal transduction"/>
    <property type="evidence" value="ECO:0007669"/>
    <property type="project" value="TreeGrafter"/>
</dbReference>
<gene>
    <name evidence="2" type="ORF">Glove_49g26</name>
</gene>
<sequence length="449" mass="52549">MFTQRKKLAVCSAGHTYSRQIDYEDGPCEMCTKEHFIKEFGTWSSGNTSIDKIIQESQSTEHRLQWIPYDKIFDIRHISSKYCDISHLSNSGYYTAELRDCYKHYWNFIKQEWKYFDTCVVLKELKDYKYDILETIKEIKNLKNLNSSYASRFHGISKNPFTQNYIIIMESWDITFNLYGFLSGGVFLQVKWEEKIESLHQIIDGLSALHGNNLIHGNLNSTNIFVDHFEPHSIHLLIDPGLFKPTNDLILNSENNKTNNIYGSIPFIPPEVLRGENDFTKEGDIYSFGGILYELATGSRPFTDQAHDTYLMIDICNGVRPRVPDIMLNFTPKWFLNLMYQCWDDDPSKRPTTQELNDVLLDLCNRFAYNSNDIVREFFDAEDNLEELNESDRRKLLQSINNFHPQSCYISRHIFTLYELQDSLEDIKSGKCEDPNLLSQLKIKKNLKL</sequence>
<evidence type="ECO:0000259" key="1">
    <source>
        <dbReference type="PROSITE" id="PS50011"/>
    </source>
</evidence>
<dbReference type="Proteomes" id="UP000266861">
    <property type="component" value="Unassembled WGS sequence"/>
</dbReference>
<dbReference type="SUPFAM" id="SSF56112">
    <property type="entry name" value="Protein kinase-like (PK-like)"/>
    <property type="match status" value="1"/>
</dbReference>
<evidence type="ECO:0000313" key="3">
    <source>
        <dbReference type="Proteomes" id="UP000266861"/>
    </source>
</evidence>
<dbReference type="PROSITE" id="PS50011">
    <property type="entry name" value="PROTEIN_KINASE_DOM"/>
    <property type="match status" value="1"/>
</dbReference>
<organism evidence="2 3">
    <name type="scientific">Diversispora epigaea</name>
    <dbReference type="NCBI Taxonomy" id="1348612"/>
    <lineage>
        <taxon>Eukaryota</taxon>
        <taxon>Fungi</taxon>
        <taxon>Fungi incertae sedis</taxon>
        <taxon>Mucoromycota</taxon>
        <taxon>Glomeromycotina</taxon>
        <taxon>Glomeromycetes</taxon>
        <taxon>Diversisporales</taxon>
        <taxon>Diversisporaceae</taxon>
        <taxon>Diversispora</taxon>
    </lineage>
</organism>
<keyword evidence="3" id="KW-1185">Reference proteome</keyword>
<reference evidence="2 3" key="1">
    <citation type="submission" date="2018-08" db="EMBL/GenBank/DDBJ databases">
        <title>Genome and evolution of the arbuscular mycorrhizal fungus Diversispora epigaea (formerly Glomus versiforme) and its bacterial endosymbionts.</title>
        <authorList>
            <person name="Sun X."/>
            <person name="Fei Z."/>
            <person name="Harrison M."/>
        </authorList>
    </citation>
    <scope>NUCLEOTIDE SEQUENCE [LARGE SCALE GENOMIC DNA]</scope>
    <source>
        <strain evidence="2 3">IT104</strain>
    </source>
</reference>
<dbReference type="InterPro" id="IPR001245">
    <property type="entry name" value="Ser-Thr/Tyr_kinase_cat_dom"/>
</dbReference>
<dbReference type="GO" id="GO:0005524">
    <property type="term" value="F:ATP binding"/>
    <property type="evidence" value="ECO:0007669"/>
    <property type="project" value="InterPro"/>
</dbReference>
<comment type="caution">
    <text evidence="2">The sequence shown here is derived from an EMBL/GenBank/DDBJ whole genome shotgun (WGS) entry which is preliminary data.</text>
</comment>
<accession>A0A397JKR3</accession>
<dbReference type="STRING" id="1348612.A0A397JKR3"/>
<dbReference type="AlphaFoldDB" id="A0A397JKR3"/>
<dbReference type="PANTHER" id="PTHR23257">
    <property type="entry name" value="SERINE-THREONINE PROTEIN KINASE"/>
    <property type="match status" value="1"/>
</dbReference>
<dbReference type="InterPro" id="IPR011009">
    <property type="entry name" value="Kinase-like_dom_sf"/>
</dbReference>
<evidence type="ECO:0000313" key="2">
    <source>
        <dbReference type="EMBL" id="RHZ86566.1"/>
    </source>
</evidence>
<proteinExistence type="predicted"/>
<dbReference type="OrthoDB" id="26722at2759"/>
<protein>
    <recommendedName>
        <fullName evidence="1">Protein kinase domain-containing protein</fullName>
    </recommendedName>
</protein>
<dbReference type="InterPro" id="IPR000719">
    <property type="entry name" value="Prot_kinase_dom"/>
</dbReference>
<name>A0A397JKR3_9GLOM</name>
<feature type="domain" description="Protein kinase" evidence="1">
    <location>
        <begin position="82"/>
        <end position="361"/>
    </location>
</feature>
<dbReference type="PANTHER" id="PTHR23257:SF963">
    <property type="entry name" value="AT08303P"/>
    <property type="match status" value="1"/>
</dbReference>
<dbReference type="EMBL" id="PQFF01000046">
    <property type="protein sequence ID" value="RHZ86566.1"/>
    <property type="molecule type" value="Genomic_DNA"/>
</dbReference>
<dbReference type="Pfam" id="PF07714">
    <property type="entry name" value="PK_Tyr_Ser-Thr"/>
    <property type="match status" value="1"/>
</dbReference>
<dbReference type="GO" id="GO:0004672">
    <property type="term" value="F:protein kinase activity"/>
    <property type="evidence" value="ECO:0007669"/>
    <property type="project" value="InterPro"/>
</dbReference>
<dbReference type="Gene3D" id="1.10.510.10">
    <property type="entry name" value="Transferase(Phosphotransferase) domain 1"/>
    <property type="match status" value="1"/>
</dbReference>